<reference evidence="3 4" key="1">
    <citation type="submission" date="2019-10" db="EMBL/GenBank/DDBJ databases">
        <title>Prolixibacter strains distinguished by the presence of nitrate reductase genes were adept at nitrate-dependent anaerobic corrosion of metallic iron and carbon steel.</title>
        <authorList>
            <person name="Iino T."/>
            <person name="Shono N."/>
            <person name="Ito K."/>
            <person name="Nakamura R."/>
            <person name="Sueoka K."/>
            <person name="Harayama S."/>
            <person name="Ohkuma M."/>
        </authorList>
    </citation>
    <scope>NUCLEOTIDE SEQUENCE [LARGE SCALE GENOMIC DNA]</scope>
    <source>
        <strain evidence="3 4">JCM 13498</strain>
    </source>
</reference>
<dbReference type="InterPro" id="IPR017853">
    <property type="entry name" value="GH"/>
</dbReference>
<dbReference type="Proteomes" id="UP000391834">
    <property type="component" value="Unassembled WGS sequence"/>
</dbReference>
<evidence type="ECO:0000313" key="4">
    <source>
        <dbReference type="Proteomes" id="UP000391834"/>
    </source>
</evidence>
<dbReference type="PANTHER" id="PTHR37836">
    <property type="entry name" value="LMO1036 PROTEIN"/>
    <property type="match status" value="1"/>
</dbReference>
<name>A0A5M4AUK0_9BACT</name>
<dbReference type="PANTHER" id="PTHR37836:SF3">
    <property type="entry name" value="ENDOGLUCANASE"/>
    <property type="match status" value="1"/>
</dbReference>
<evidence type="ECO:0008006" key="5">
    <source>
        <dbReference type="Google" id="ProtNLM"/>
    </source>
</evidence>
<sequence length="425" mass="48615">MDSEGNPFFWQGDTGWLLFTKLNRQEVLHYLDNRAQKGFNVIQVMVLHSVSAKNMYGDSALVNRDVTHPLVTKGNSFDNPNEYDYWDNVDYVINEAGKRGIYIAMVPIWGGNVKAGYVDVKQGKAYAEFLANRYKNVPNVIWVNGGDIPGSDSLAVWNTIGETLKQNDPNHLITFHPRGRTQSSMWFHNKKWLDFNMFQSGHRRYDQDDTKLDYGEDNWRYVQTDFNLKPTKPTLDGEPSYEGIPQGLHDTTQPYWNASDARRYAYWAVFAGACGHTYGDNAVMQFYNPKDKEPAYGAKEYWTEAINDPGAGQIQYLKKLMLSRPYFERVPDTTLVNSSTQGEKYNYQIATRGKDYAFIYTYNGRNIAVNMGKIEGKQVIASWYSPRNGQTTKIGQFPNVGVHEFNPPGEARDGNDWVLILDTVK</sequence>
<evidence type="ECO:0000259" key="1">
    <source>
        <dbReference type="Pfam" id="PF12904"/>
    </source>
</evidence>
<feature type="domain" description="Putative collagen-binding" evidence="1">
    <location>
        <begin position="330"/>
        <end position="422"/>
    </location>
</feature>
<dbReference type="AlphaFoldDB" id="A0A5M4AUK0"/>
<dbReference type="SUPFAM" id="SSF51445">
    <property type="entry name" value="(Trans)glycosidases"/>
    <property type="match status" value="1"/>
</dbReference>
<gene>
    <name evidence="3" type="ORF">PbJCM13498_01760</name>
</gene>
<comment type="caution">
    <text evidence="3">The sequence shown here is derived from an EMBL/GenBank/DDBJ whole genome shotgun (WGS) entry which is preliminary data.</text>
</comment>
<keyword evidence="4" id="KW-1185">Reference proteome</keyword>
<accession>A0A5M4AUK0</accession>
<dbReference type="Pfam" id="PF13204">
    <property type="entry name" value="Apiosidase"/>
    <property type="match status" value="1"/>
</dbReference>
<proteinExistence type="predicted"/>
<feature type="domain" description="Apiosidase-like catalytic" evidence="2">
    <location>
        <begin position="2"/>
        <end position="328"/>
    </location>
</feature>
<evidence type="ECO:0000259" key="2">
    <source>
        <dbReference type="Pfam" id="PF13204"/>
    </source>
</evidence>
<protein>
    <recommendedName>
        <fullName evidence="5">Glycoside hydrolase</fullName>
    </recommendedName>
</protein>
<dbReference type="InterPro" id="IPR024749">
    <property type="entry name" value="Collagen-bd_put"/>
</dbReference>
<evidence type="ECO:0000313" key="3">
    <source>
        <dbReference type="EMBL" id="GET31313.1"/>
    </source>
</evidence>
<dbReference type="Gene3D" id="3.20.20.80">
    <property type="entry name" value="Glycosidases"/>
    <property type="match status" value="1"/>
</dbReference>
<organism evidence="3 4">
    <name type="scientific">Prolixibacter bellariivorans</name>
    <dbReference type="NCBI Taxonomy" id="314319"/>
    <lineage>
        <taxon>Bacteria</taxon>
        <taxon>Pseudomonadati</taxon>
        <taxon>Bacteroidota</taxon>
        <taxon>Bacteroidia</taxon>
        <taxon>Marinilabiliales</taxon>
        <taxon>Prolixibacteraceae</taxon>
        <taxon>Prolixibacter</taxon>
    </lineage>
</organism>
<dbReference type="EMBL" id="BLAX01000001">
    <property type="protein sequence ID" value="GET31313.1"/>
    <property type="molecule type" value="Genomic_DNA"/>
</dbReference>
<dbReference type="Pfam" id="PF12904">
    <property type="entry name" value="Collagen_bind_2"/>
    <property type="match status" value="1"/>
</dbReference>
<dbReference type="InterPro" id="IPR025277">
    <property type="entry name" value="Apiosidase-like_cat_dom"/>
</dbReference>